<feature type="non-terminal residue" evidence="1">
    <location>
        <position position="62"/>
    </location>
</feature>
<organism evidence="1">
    <name type="scientific">human gut metagenome</name>
    <dbReference type="NCBI Taxonomy" id="408170"/>
    <lineage>
        <taxon>unclassified sequences</taxon>
        <taxon>metagenomes</taxon>
        <taxon>organismal metagenomes</taxon>
    </lineage>
</organism>
<dbReference type="AlphaFoldDB" id="K1TCU5"/>
<sequence>MNENEPCPVCGSTNHPCIAQKSDTAPSENELDEMKQRADMADNECRKIADKASKEKNECEKI</sequence>
<name>K1TCU5_9ZZZZ</name>
<accession>K1TCU5</accession>
<comment type="caution">
    <text evidence="1">The sequence shown here is derived from an EMBL/GenBank/DDBJ whole genome shotgun (WGS) entry which is preliminary data.</text>
</comment>
<reference evidence="1" key="1">
    <citation type="journal article" date="2013" name="Environ. Microbiol.">
        <title>Microbiota from the distal guts of lean and obese adolescents exhibit partial functional redundancy besides clear differences in community structure.</title>
        <authorList>
            <person name="Ferrer M."/>
            <person name="Ruiz A."/>
            <person name="Lanza F."/>
            <person name="Haange S.B."/>
            <person name="Oberbach A."/>
            <person name="Till H."/>
            <person name="Bargiela R."/>
            <person name="Campoy C."/>
            <person name="Segura M.T."/>
            <person name="Richter M."/>
            <person name="von Bergen M."/>
            <person name="Seifert J."/>
            <person name="Suarez A."/>
        </authorList>
    </citation>
    <scope>NUCLEOTIDE SEQUENCE</scope>
</reference>
<gene>
    <name evidence="1" type="ORF">OBE_03610</name>
</gene>
<protein>
    <submittedName>
        <fullName evidence="1">Uncharacterized protein</fullName>
    </submittedName>
</protein>
<evidence type="ECO:0000313" key="1">
    <source>
        <dbReference type="EMBL" id="EKC71007.1"/>
    </source>
</evidence>
<proteinExistence type="predicted"/>
<dbReference type="EMBL" id="AJWZ01002424">
    <property type="protein sequence ID" value="EKC71007.1"/>
    <property type="molecule type" value="Genomic_DNA"/>
</dbReference>